<comment type="pathway">
    <text evidence="1">Porphyrin-containing compound metabolism; siroheme biosynthesis; sirohydrochlorin from precorrin-2: step 1/1.</text>
</comment>
<dbReference type="GO" id="GO:0019354">
    <property type="term" value="P:siroheme biosynthetic process"/>
    <property type="evidence" value="ECO:0007669"/>
    <property type="project" value="UniProtKB-UniPathway"/>
</dbReference>
<dbReference type="InterPro" id="IPR042518">
    <property type="entry name" value="SirC_C"/>
</dbReference>
<evidence type="ECO:0000313" key="8">
    <source>
        <dbReference type="Proteomes" id="UP000184612"/>
    </source>
</evidence>
<dbReference type="NCBIfam" id="TIGR01470">
    <property type="entry name" value="cysG_Nterm"/>
    <property type="match status" value="1"/>
</dbReference>
<dbReference type="PANTHER" id="PTHR35330">
    <property type="entry name" value="SIROHEME BIOSYNTHESIS PROTEIN MET8"/>
    <property type="match status" value="1"/>
</dbReference>
<dbReference type="AlphaFoldDB" id="A0A1M7Y5K0"/>
<keyword evidence="8" id="KW-1185">Reference proteome</keyword>
<dbReference type="GO" id="GO:0004325">
    <property type="term" value="F:ferrochelatase activity"/>
    <property type="evidence" value="ECO:0007669"/>
    <property type="project" value="InterPro"/>
</dbReference>
<dbReference type="InterPro" id="IPR006367">
    <property type="entry name" value="Sirohaem_synthase_N"/>
</dbReference>
<dbReference type="RefSeq" id="WP_073588326.1">
    <property type="nucleotide sequence ID" value="NZ_FRFD01000004.1"/>
</dbReference>
<dbReference type="GO" id="GO:0043115">
    <property type="term" value="F:precorrin-2 dehydrogenase activity"/>
    <property type="evidence" value="ECO:0007669"/>
    <property type="project" value="UniProtKB-EC"/>
</dbReference>
<protein>
    <recommendedName>
        <fullName evidence="2">precorrin-2 dehydrogenase</fullName>
        <ecNumber evidence="2">1.3.1.76</ecNumber>
    </recommendedName>
</protein>
<dbReference type="STRING" id="1121345.SAMN02745217_01629"/>
<proteinExistence type="predicted"/>
<evidence type="ECO:0000256" key="5">
    <source>
        <dbReference type="ARBA" id="ARBA00023244"/>
    </source>
</evidence>
<reference evidence="7 8" key="1">
    <citation type="submission" date="2016-12" db="EMBL/GenBank/DDBJ databases">
        <authorList>
            <person name="Song W.-J."/>
            <person name="Kurnit D.M."/>
        </authorList>
    </citation>
    <scope>NUCLEOTIDE SEQUENCE [LARGE SCALE GENOMIC DNA]</scope>
    <source>
        <strain evidence="7 8">DSM 12503</strain>
    </source>
</reference>
<dbReference type="OrthoDB" id="9773765at2"/>
<evidence type="ECO:0000256" key="3">
    <source>
        <dbReference type="ARBA" id="ARBA00023002"/>
    </source>
</evidence>
<sequence length="205" mass="22737">MAYFPFFIDIKNKKCIIYGGGKVAYRKIEALLDFEADITVIAPVVSEEIAALEGRIHINIGEYGEKELEDAFFVIAATNNSAINEMIAKNCRDRKILVNVVDELSKCDFLFPAYIKKGSISIGVTTSGQSPVMAGHIRKTISDNLPDTYEALVETLGGYREYVKNNVSSESERADIMKELARLGLNNNGKLNGLDVQNVISKYMK</sequence>
<evidence type="ECO:0000256" key="2">
    <source>
        <dbReference type="ARBA" id="ARBA00012400"/>
    </source>
</evidence>
<evidence type="ECO:0000256" key="1">
    <source>
        <dbReference type="ARBA" id="ARBA00005010"/>
    </source>
</evidence>
<dbReference type="EC" id="1.3.1.76" evidence="2"/>
<dbReference type="SUPFAM" id="SSF51735">
    <property type="entry name" value="NAD(P)-binding Rossmann-fold domains"/>
    <property type="match status" value="1"/>
</dbReference>
<dbReference type="InterPro" id="IPR028161">
    <property type="entry name" value="Met8-like"/>
</dbReference>
<dbReference type="Pfam" id="PF13241">
    <property type="entry name" value="NAD_binding_7"/>
    <property type="match status" value="1"/>
</dbReference>
<keyword evidence="5" id="KW-0627">Porphyrin biosynthesis</keyword>
<evidence type="ECO:0000313" key="7">
    <source>
        <dbReference type="EMBL" id="SHO47699.1"/>
    </source>
</evidence>
<dbReference type="Proteomes" id="UP000184612">
    <property type="component" value="Unassembled WGS sequence"/>
</dbReference>
<comment type="catalytic activity">
    <reaction evidence="6">
        <text>precorrin-2 + NAD(+) = sirohydrochlorin + NADH + 2 H(+)</text>
        <dbReference type="Rhea" id="RHEA:15613"/>
        <dbReference type="ChEBI" id="CHEBI:15378"/>
        <dbReference type="ChEBI" id="CHEBI:57540"/>
        <dbReference type="ChEBI" id="CHEBI:57945"/>
        <dbReference type="ChEBI" id="CHEBI:58351"/>
        <dbReference type="ChEBI" id="CHEBI:58827"/>
        <dbReference type="EC" id="1.3.1.76"/>
    </reaction>
</comment>
<keyword evidence="3" id="KW-0560">Oxidoreductase</keyword>
<dbReference type="EMBL" id="FRFD01000004">
    <property type="protein sequence ID" value="SHO47699.1"/>
    <property type="molecule type" value="Genomic_DNA"/>
</dbReference>
<dbReference type="Gene3D" id="1.10.8.610">
    <property type="entry name" value="SirC, precorrin-2 dehydrogenase, C-terminal helical domain-like"/>
    <property type="match status" value="1"/>
</dbReference>
<keyword evidence="4" id="KW-0520">NAD</keyword>
<evidence type="ECO:0000256" key="4">
    <source>
        <dbReference type="ARBA" id="ARBA00023027"/>
    </source>
</evidence>
<name>A0A1M7Y5K0_9FIRM</name>
<accession>A0A1M7Y5K0</accession>
<dbReference type="UniPathway" id="UPA00262">
    <property type="reaction ID" value="UER00222"/>
</dbReference>
<gene>
    <name evidence="7" type="ORF">SAMN02745217_01629</name>
</gene>
<dbReference type="InterPro" id="IPR036291">
    <property type="entry name" value="NAD(P)-bd_dom_sf"/>
</dbReference>
<dbReference type="SUPFAM" id="SSF75615">
    <property type="entry name" value="Siroheme synthase middle domains-like"/>
    <property type="match status" value="1"/>
</dbReference>
<dbReference type="PANTHER" id="PTHR35330:SF1">
    <property type="entry name" value="SIROHEME BIOSYNTHESIS PROTEIN MET8"/>
    <property type="match status" value="1"/>
</dbReference>
<organism evidence="7 8">
    <name type="scientific">Anaerocolumna xylanovorans DSM 12503</name>
    <dbReference type="NCBI Taxonomy" id="1121345"/>
    <lineage>
        <taxon>Bacteria</taxon>
        <taxon>Bacillati</taxon>
        <taxon>Bacillota</taxon>
        <taxon>Clostridia</taxon>
        <taxon>Lachnospirales</taxon>
        <taxon>Lachnospiraceae</taxon>
        <taxon>Anaerocolumna</taxon>
    </lineage>
</organism>
<dbReference type="Gene3D" id="3.40.50.720">
    <property type="entry name" value="NAD(P)-binding Rossmann-like Domain"/>
    <property type="match status" value="1"/>
</dbReference>
<evidence type="ECO:0000256" key="6">
    <source>
        <dbReference type="ARBA" id="ARBA00047561"/>
    </source>
</evidence>